<reference evidence="2" key="2">
    <citation type="submission" date="2022-10" db="EMBL/GenBank/DDBJ databases">
        <authorList>
            <person name="Trinh H.N."/>
        </authorList>
    </citation>
    <scope>NUCLEOTIDE SEQUENCE</scope>
    <source>
        <strain evidence="2">RN2-1</strain>
    </source>
</reference>
<accession>A0AA42CKA4</accession>
<evidence type="ECO:0000313" key="2">
    <source>
        <dbReference type="EMBL" id="MCW3477707.1"/>
    </source>
</evidence>
<evidence type="ECO:0000313" key="3">
    <source>
        <dbReference type="Proteomes" id="UP001165679"/>
    </source>
</evidence>
<dbReference type="PANTHER" id="PTHR33678:SF1">
    <property type="entry name" value="BLL1576 PROTEIN"/>
    <property type="match status" value="1"/>
</dbReference>
<dbReference type="PANTHER" id="PTHR33678">
    <property type="entry name" value="BLL1576 PROTEIN"/>
    <property type="match status" value="1"/>
</dbReference>
<proteinExistence type="predicted"/>
<organism evidence="2 3">
    <name type="scientific">Limobrevibacterium gyesilva</name>
    <dbReference type="NCBI Taxonomy" id="2991712"/>
    <lineage>
        <taxon>Bacteria</taxon>
        <taxon>Pseudomonadati</taxon>
        <taxon>Pseudomonadota</taxon>
        <taxon>Alphaproteobacteria</taxon>
        <taxon>Acetobacterales</taxon>
        <taxon>Acetobacteraceae</taxon>
        <taxon>Limobrevibacterium</taxon>
    </lineage>
</organism>
<dbReference type="InterPro" id="IPR004291">
    <property type="entry name" value="Transposase_IS66_central"/>
</dbReference>
<comment type="caution">
    <text evidence="2">The sequence shown here is derived from an EMBL/GenBank/DDBJ whole genome shotgun (WGS) entry which is preliminary data.</text>
</comment>
<feature type="domain" description="Transposase IS66 central" evidence="1">
    <location>
        <begin position="2"/>
        <end position="112"/>
    </location>
</feature>
<feature type="non-terminal residue" evidence="2">
    <location>
        <position position="112"/>
    </location>
</feature>
<name>A0AA42CKA4_9PROT</name>
<dbReference type="EMBL" id="JAPDNT010000047">
    <property type="protein sequence ID" value="MCW3477707.1"/>
    <property type="molecule type" value="Genomic_DNA"/>
</dbReference>
<evidence type="ECO:0000259" key="1">
    <source>
        <dbReference type="Pfam" id="PF03050"/>
    </source>
</evidence>
<sequence>MLQVDGYSGYDELARPNRPGGAITLAYCLAHTRREFFNVQTRAKDVVAAEALRRIGEIYAIEARIRGSTAQERVAVHQAETKPLMAAFWSWLMARLEEISAKSSLAKAIRYT</sequence>
<dbReference type="InterPro" id="IPR052344">
    <property type="entry name" value="Transposase-related"/>
</dbReference>
<dbReference type="RefSeq" id="WP_264716672.1">
    <property type="nucleotide sequence ID" value="NZ_JAPDNT010000047.1"/>
</dbReference>
<keyword evidence="3" id="KW-1185">Reference proteome</keyword>
<dbReference type="Pfam" id="PF03050">
    <property type="entry name" value="DDE_Tnp_IS66"/>
    <property type="match status" value="1"/>
</dbReference>
<dbReference type="Proteomes" id="UP001165679">
    <property type="component" value="Unassembled WGS sequence"/>
</dbReference>
<reference evidence="2" key="1">
    <citation type="submission" date="2022-09" db="EMBL/GenBank/DDBJ databases">
        <title>Rhodovastum sp. nov. RN2-1 isolated from soil in Seongnam, South Korea.</title>
        <authorList>
            <person name="Le N.T."/>
        </authorList>
    </citation>
    <scope>NUCLEOTIDE SEQUENCE</scope>
    <source>
        <strain evidence="2">RN2-1</strain>
    </source>
</reference>
<gene>
    <name evidence="2" type="ORF">OL599_24415</name>
</gene>
<dbReference type="AlphaFoldDB" id="A0AA42CKA4"/>
<protein>
    <submittedName>
        <fullName evidence="2">Transposase</fullName>
    </submittedName>
</protein>